<reference evidence="1 2" key="1">
    <citation type="submission" date="2014-03" db="EMBL/GenBank/DDBJ databases">
        <title>Genome sequence of Sphingobium yanoikuyae B1.</title>
        <authorList>
            <person name="Gan H.M."/>
            <person name="Gan H.Y."/>
            <person name="Savka M.A."/>
        </authorList>
    </citation>
    <scope>NUCLEOTIDE SEQUENCE [LARGE SCALE GENOMIC DNA]</scope>
    <source>
        <strain evidence="1 2">B1</strain>
    </source>
</reference>
<organism evidence="1 2">
    <name type="scientific">Sphingobium yanoikuyae</name>
    <name type="common">Sphingomonas yanoikuyae</name>
    <dbReference type="NCBI Taxonomy" id="13690"/>
    <lineage>
        <taxon>Bacteria</taxon>
        <taxon>Pseudomonadati</taxon>
        <taxon>Pseudomonadota</taxon>
        <taxon>Alphaproteobacteria</taxon>
        <taxon>Sphingomonadales</taxon>
        <taxon>Sphingomonadaceae</taxon>
        <taxon>Sphingobium</taxon>
    </lineage>
</organism>
<protein>
    <submittedName>
        <fullName evidence="1">Uncharacterized protein</fullName>
    </submittedName>
</protein>
<dbReference type="AlphaFoldDB" id="A0A084E1X5"/>
<comment type="caution">
    <text evidence="1">The sequence shown here is derived from an EMBL/GenBank/DDBJ whole genome shotgun (WGS) entry which is preliminary data.</text>
</comment>
<accession>A0A084E1X5</accession>
<evidence type="ECO:0000313" key="1">
    <source>
        <dbReference type="EMBL" id="KEZ11967.1"/>
    </source>
</evidence>
<evidence type="ECO:0000313" key="2">
    <source>
        <dbReference type="Proteomes" id="UP000028534"/>
    </source>
</evidence>
<dbReference type="EMBL" id="JGVR01000088">
    <property type="protein sequence ID" value="KEZ11967.1"/>
    <property type="molecule type" value="Genomic_DNA"/>
</dbReference>
<gene>
    <name evidence="1" type="ORF">CP98_05324</name>
</gene>
<proteinExistence type="predicted"/>
<dbReference type="PATRIC" id="fig|13690.10.peg.5530"/>
<name>A0A084E1X5_SPHYA</name>
<dbReference type="Proteomes" id="UP000028534">
    <property type="component" value="Unassembled WGS sequence"/>
</dbReference>
<sequence length="42" mass="4806">MPDVCDLDDASLIAIWNNADPENLSDYEREVIEEMKARDLVP</sequence>
<dbReference type="RefSeq" id="WP_017503785.1">
    <property type="nucleotide sequence ID" value="NZ_CP053022.1"/>
</dbReference>